<dbReference type="Pfam" id="PF16979">
    <property type="entry name" value="SIN1_PH"/>
    <property type="match status" value="1"/>
</dbReference>
<evidence type="ECO:0000313" key="4">
    <source>
        <dbReference type="EMBL" id="BES92991.1"/>
    </source>
</evidence>
<comment type="similarity">
    <text evidence="1">Belongs to the SIN1 family.</text>
</comment>
<protein>
    <submittedName>
        <fullName evidence="4">Stress-activated map kinase-interacting protein</fullName>
    </submittedName>
</protein>
<dbReference type="InterPro" id="IPR031567">
    <property type="entry name" value="CRIM_dom"/>
</dbReference>
<dbReference type="Proteomes" id="UP001307889">
    <property type="component" value="Chromosome 4"/>
</dbReference>
<dbReference type="PANTHER" id="PTHR13335:SF1">
    <property type="entry name" value="TARGET OF RAPAMYCIN COMPLEX 2 SUBUNIT MAPKAP1"/>
    <property type="match status" value="1"/>
</dbReference>
<evidence type="ECO:0000313" key="5">
    <source>
        <dbReference type="Proteomes" id="UP001307889"/>
    </source>
</evidence>
<dbReference type="InterPro" id="IPR031313">
    <property type="entry name" value="Sin1_PH_dom"/>
</dbReference>
<dbReference type="GO" id="GO:0016301">
    <property type="term" value="F:kinase activity"/>
    <property type="evidence" value="ECO:0007669"/>
    <property type="project" value="UniProtKB-KW"/>
</dbReference>
<sequence>MALYDNKHYLLSHIRNSFITSDDSGMCEVVMTCDNLARQVPVGKYDCYPNVLEEEEEDAILAHSFDLSSDLQFGLRRPKGRMERTSSVAEKKKAPKMKNIKWSLPARPLTSEELDVFFPMYDIETVRRENLGKRVSLLTELLTKYPNLPENPFKDYAKLDGNAQVGVPIKKYRIYVTMLPEEIQKFPMEVSIVSSAKVSDLIGLICWKCSTEFSDVTLKDDVDAYRLFIAEDDGDVDWDFPCLDSREVINKFGFSHLAVVDRESASHVPEESYPLVIETKPRHPVEPTSARAQLQREEDIKKFRGQMNALEAPLYQSFSVHIVNKFRVKTEIYLEISGEKLEIVPVIQPHFSSARMLSVKLWGRQRVETYSMDDVVACELTEHKSNGRSIFMLVHWKVKRDRNECETGKFKTKDFESETSVAVEIVNKVNHILECRHSSRRQEYITLRERKSHRRKAFLSPR</sequence>
<name>A0ABN7AL73_9HEMI</name>
<dbReference type="InterPro" id="IPR011993">
    <property type="entry name" value="PH-like_dom_sf"/>
</dbReference>
<accession>A0ABN7AL73</accession>
<dbReference type="Pfam" id="PF16978">
    <property type="entry name" value="CRIM"/>
    <property type="match status" value="1"/>
</dbReference>
<organism evidence="4 5">
    <name type="scientific">Nesidiocoris tenuis</name>
    <dbReference type="NCBI Taxonomy" id="355587"/>
    <lineage>
        <taxon>Eukaryota</taxon>
        <taxon>Metazoa</taxon>
        <taxon>Ecdysozoa</taxon>
        <taxon>Arthropoda</taxon>
        <taxon>Hexapoda</taxon>
        <taxon>Insecta</taxon>
        <taxon>Pterygota</taxon>
        <taxon>Neoptera</taxon>
        <taxon>Paraneoptera</taxon>
        <taxon>Hemiptera</taxon>
        <taxon>Heteroptera</taxon>
        <taxon>Panheteroptera</taxon>
        <taxon>Cimicomorpha</taxon>
        <taxon>Miridae</taxon>
        <taxon>Dicyphina</taxon>
        <taxon>Nesidiocoris</taxon>
    </lineage>
</organism>
<reference evidence="4 5" key="1">
    <citation type="submission" date="2023-09" db="EMBL/GenBank/DDBJ databases">
        <title>Nesidiocoris tenuis whole genome shotgun sequence.</title>
        <authorList>
            <person name="Shibata T."/>
            <person name="Shimoda M."/>
            <person name="Kobayashi T."/>
            <person name="Uehara T."/>
        </authorList>
    </citation>
    <scope>NUCLEOTIDE SEQUENCE [LARGE SCALE GENOMIC DNA]</scope>
    <source>
        <strain evidence="4 5">Japan</strain>
    </source>
</reference>
<keyword evidence="4" id="KW-0808">Transferase</keyword>
<proteinExistence type="inferred from homology"/>
<evidence type="ECO:0000256" key="1">
    <source>
        <dbReference type="ARBA" id="ARBA00009407"/>
    </source>
</evidence>
<dbReference type="EMBL" id="AP028912">
    <property type="protein sequence ID" value="BES92991.1"/>
    <property type="molecule type" value="Genomic_DNA"/>
</dbReference>
<dbReference type="InterPro" id="IPR008828">
    <property type="entry name" value="Sin1/Avo1"/>
</dbReference>
<dbReference type="PANTHER" id="PTHR13335">
    <property type="entry name" value="TARGET OF RAPAMYCIN COMPLEX 2 SUBUNIT MAPKAP1"/>
    <property type="match status" value="1"/>
</dbReference>
<keyword evidence="5" id="KW-1185">Reference proteome</keyword>
<evidence type="ECO:0000259" key="2">
    <source>
        <dbReference type="Pfam" id="PF16978"/>
    </source>
</evidence>
<evidence type="ECO:0000259" key="3">
    <source>
        <dbReference type="Pfam" id="PF16979"/>
    </source>
</evidence>
<dbReference type="Gene3D" id="2.30.29.30">
    <property type="entry name" value="Pleckstrin-homology domain (PH domain)/Phosphotyrosine-binding domain (PTB)"/>
    <property type="match status" value="1"/>
</dbReference>
<feature type="domain" description="CRIM" evidence="2">
    <location>
        <begin position="136"/>
        <end position="265"/>
    </location>
</feature>
<keyword evidence="4" id="KW-0418">Kinase</keyword>
<feature type="domain" description="SIN1-type PH" evidence="3">
    <location>
        <begin position="314"/>
        <end position="434"/>
    </location>
</feature>
<gene>
    <name evidence="4" type="ORF">NTJ_05801</name>
</gene>